<reference evidence="2 3" key="1">
    <citation type="journal article" date="2017" name="Mol. Ecol.">
        <title>Comparative and population genomic landscape of Phellinus noxius: A hypervariable fungus causing root rot in trees.</title>
        <authorList>
            <person name="Chung C.L."/>
            <person name="Lee T.J."/>
            <person name="Akiba M."/>
            <person name="Lee H.H."/>
            <person name="Kuo T.H."/>
            <person name="Liu D."/>
            <person name="Ke H.M."/>
            <person name="Yokoi T."/>
            <person name="Roa M.B."/>
            <person name="Lu M.J."/>
            <person name="Chang Y.Y."/>
            <person name="Ann P.J."/>
            <person name="Tsai J.N."/>
            <person name="Chen C.Y."/>
            <person name="Tzean S.S."/>
            <person name="Ota Y."/>
            <person name="Hattori T."/>
            <person name="Sahashi N."/>
            <person name="Liou R.F."/>
            <person name="Kikuchi T."/>
            <person name="Tsai I.J."/>
        </authorList>
    </citation>
    <scope>NUCLEOTIDE SEQUENCE [LARGE SCALE GENOMIC DNA]</scope>
    <source>
        <strain evidence="2 3">FFPRI411160</strain>
    </source>
</reference>
<dbReference type="OrthoDB" id="539213at2759"/>
<evidence type="ECO:0000313" key="2">
    <source>
        <dbReference type="EMBL" id="PAV16858.1"/>
    </source>
</evidence>
<evidence type="ECO:0000259" key="1">
    <source>
        <dbReference type="PROSITE" id="PS50048"/>
    </source>
</evidence>
<sequence length="203" mass="23354">MKQQSDIIASIKEKVKSDFNTKEFQLRKSTWKFEGIQKKYKCVECRKSRKKCIRAVDDDKPCARCNERKLGCSHVPRLQKAGVDPSAPPSDSVPKSDFVSRSISCMDKNCAFCKESNKVLESKIAKDWEVFTQKYLGKIYYVFPCDGGRFLDVFHGITGSWDNQEYMYKTRCDNEYQPISTGIYLGPKDLFIPKHVAAMESLE</sequence>
<gene>
    <name evidence="2" type="ORF">PNOK_0692200</name>
</gene>
<dbReference type="Proteomes" id="UP000217199">
    <property type="component" value="Unassembled WGS sequence"/>
</dbReference>
<dbReference type="GO" id="GO:0008270">
    <property type="term" value="F:zinc ion binding"/>
    <property type="evidence" value="ECO:0007669"/>
    <property type="project" value="InterPro"/>
</dbReference>
<dbReference type="SUPFAM" id="SSF57701">
    <property type="entry name" value="Zn2/Cys6 DNA-binding domain"/>
    <property type="match status" value="1"/>
</dbReference>
<name>A0A286UBB3_9AGAM</name>
<dbReference type="InParanoid" id="A0A286UBB3"/>
<organism evidence="2 3">
    <name type="scientific">Pyrrhoderma noxium</name>
    <dbReference type="NCBI Taxonomy" id="2282107"/>
    <lineage>
        <taxon>Eukaryota</taxon>
        <taxon>Fungi</taxon>
        <taxon>Dikarya</taxon>
        <taxon>Basidiomycota</taxon>
        <taxon>Agaricomycotina</taxon>
        <taxon>Agaricomycetes</taxon>
        <taxon>Hymenochaetales</taxon>
        <taxon>Hymenochaetaceae</taxon>
        <taxon>Pyrrhoderma</taxon>
    </lineage>
</organism>
<accession>A0A286UBB3</accession>
<comment type="caution">
    <text evidence="2">The sequence shown here is derived from an EMBL/GenBank/DDBJ whole genome shotgun (WGS) entry which is preliminary data.</text>
</comment>
<evidence type="ECO:0000313" key="3">
    <source>
        <dbReference type="Proteomes" id="UP000217199"/>
    </source>
</evidence>
<dbReference type="PROSITE" id="PS50048">
    <property type="entry name" value="ZN2_CY6_FUNGAL_2"/>
    <property type="match status" value="1"/>
</dbReference>
<feature type="domain" description="Zn(2)-C6 fungal-type" evidence="1">
    <location>
        <begin position="41"/>
        <end position="74"/>
    </location>
</feature>
<dbReference type="GO" id="GO:0000981">
    <property type="term" value="F:DNA-binding transcription factor activity, RNA polymerase II-specific"/>
    <property type="evidence" value="ECO:0007669"/>
    <property type="project" value="InterPro"/>
</dbReference>
<dbReference type="InterPro" id="IPR036864">
    <property type="entry name" value="Zn2-C6_fun-type_DNA-bd_sf"/>
</dbReference>
<dbReference type="EMBL" id="NBII01000007">
    <property type="protein sequence ID" value="PAV16858.1"/>
    <property type="molecule type" value="Genomic_DNA"/>
</dbReference>
<keyword evidence="3" id="KW-1185">Reference proteome</keyword>
<dbReference type="AlphaFoldDB" id="A0A286UBB3"/>
<dbReference type="InterPro" id="IPR001138">
    <property type="entry name" value="Zn2Cys6_DnaBD"/>
</dbReference>
<protein>
    <recommendedName>
        <fullName evidence="1">Zn(2)-C6 fungal-type domain-containing protein</fullName>
    </recommendedName>
</protein>
<proteinExistence type="predicted"/>